<dbReference type="EMBL" id="JAKKPZ010000135">
    <property type="protein sequence ID" value="KAI1700761.1"/>
    <property type="molecule type" value="Genomic_DNA"/>
</dbReference>
<evidence type="ECO:0000256" key="1">
    <source>
        <dbReference type="SAM" id="Phobius"/>
    </source>
</evidence>
<reference evidence="2" key="1">
    <citation type="submission" date="2022-01" db="EMBL/GenBank/DDBJ databases">
        <title>Genome Sequence Resource for Two Populations of Ditylenchus destructor, the Migratory Endoparasitic Phytonematode.</title>
        <authorList>
            <person name="Zhang H."/>
            <person name="Lin R."/>
            <person name="Xie B."/>
        </authorList>
    </citation>
    <scope>NUCLEOTIDE SEQUENCE</scope>
    <source>
        <strain evidence="2">BazhouSP</strain>
    </source>
</reference>
<gene>
    <name evidence="2" type="ORF">DdX_16510</name>
</gene>
<dbReference type="Proteomes" id="UP001201812">
    <property type="component" value="Unassembled WGS sequence"/>
</dbReference>
<keyword evidence="1" id="KW-1133">Transmembrane helix</keyword>
<accession>A0AAD4MPF8</accession>
<feature type="transmembrane region" description="Helical" evidence="1">
    <location>
        <begin position="145"/>
        <end position="164"/>
    </location>
</feature>
<protein>
    <submittedName>
        <fullName evidence="2">Uncharacterized protein</fullName>
    </submittedName>
</protein>
<keyword evidence="1" id="KW-0472">Membrane</keyword>
<feature type="transmembrane region" description="Helical" evidence="1">
    <location>
        <begin position="7"/>
        <end position="27"/>
    </location>
</feature>
<feature type="transmembrane region" description="Helical" evidence="1">
    <location>
        <begin position="33"/>
        <end position="54"/>
    </location>
</feature>
<keyword evidence="3" id="KW-1185">Reference proteome</keyword>
<proteinExistence type="predicted"/>
<sequence length="210" mass="23259">MDGLGRFVLTADAIVSFVSGLVLFLAPSQVGDLILILRIFIYSCFATLALYVLLLLGSGWKLGSTLYPQNRVGNILYQLDTIASITVGMAWMSHPQWILHRQVQVTMDESHEICGRIMGALFVSSQAISAHALHWQNQSDRSMAAEARAVCCLFILAAQIWSQVAYRKHWSGGHWVGISLSSTWTVIALTYRIYIICTSPAVAKSRQKAK</sequence>
<name>A0AAD4MPF8_9BILA</name>
<evidence type="ECO:0000313" key="2">
    <source>
        <dbReference type="EMBL" id="KAI1700761.1"/>
    </source>
</evidence>
<organism evidence="2 3">
    <name type="scientific">Ditylenchus destructor</name>
    <dbReference type="NCBI Taxonomy" id="166010"/>
    <lineage>
        <taxon>Eukaryota</taxon>
        <taxon>Metazoa</taxon>
        <taxon>Ecdysozoa</taxon>
        <taxon>Nematoda</taxon>
        <taxon>Chromadorea</taxon>
        <taxon>Rhabditida</taxon>
        <taxon>Tylenchina</taxon>
        <taxon>Tylenchomorpha</taxon>
        <taxon>Sphaerularioidea</taxon>
        <taxon>Anguinidae</taxon>
        <taxon>Anguininae</taxon>
        <taxon>Ditylenchus</taxon>
    </lineage>
</organism>
<comment type="caution">
    <text evidence="2">The sequence shown here is derived from an EMBL/GenBank/DDBJ whole genome shotgun (WGS) entry which is preliminary data.</text>
</comment>
<feature type="transmembrane region" description="Helical" evidence="1">
    <location>
        <begin position="184"/>
        <end position="203"/>
    </location>
</feature>
<evidence type="ECO:0000313" key="3">
    <source>
        <dbReference type="Proteomes" id="UP001201812"/>
    </source>
</evidence>
<dbReference type="AlphaFoldDB" id="A0AAD4MPF8"/>
<keyword evidence="1" id="KW-0812">Transmembrane</keyword>